<feature type="compositionally biased region" description="Basic and acidic residues" evidence="1">
    <location>
        <begin position="9"/>
        <end position="24"/>
    </location>
</feature>
<name>A0AAV2MMU7_KNICA</name>
<feature type="transmembrane region" description="Helical" evidence="2">
    <location>
        <begin position="85"/>
        <end position="102"/>
    </location>
</feature>
<evidence type="ECO:0000256" key="1">
    <source>
        <dbReference type="SAM" id="MobiDB-lite"/>
    </source>
</evidence>
<accession>A0AAV2MMU7</accession>
<evidence type="ECO:0000256" key="2">
    <source>
        <dbReference type="SAM" id="Phobius"/>
    </source>
</evidence>
<dbReference type="AlphaFoldDB" id="A0AAV2MMU7"/>
<organism evidence="3 4">
    <name type="scientific">Knipowitschia caucasica</name>
    <name type="common">Caucasian dwarf goby</name>
    <name type="synonym">Pomatoschistus caucasicus</name>
    <dbReference type="NCBI Taxonomy" id="637954"/>
    <lineage>
        <taxon>Eukaryota</taxon>
        <taxon>Metazoa</taxon>
        <taxon>Chordata</taxon>
        <taxon>Craniata</taxon>
        <taxon>Vertebrata</taxon>
        <taxon>Euteleostomi</taxon>
        <taxon>Actinopterygii</taxon>
        <taxon>Neopterygii</taxon>
        <taxon>Teleostei</taxon>
        <taxon>Neoteleostei</taxon>
        <taxon>Acanthomorphata</taxon>
        <taxon>Gobiaria</taxon>
        <taxon>Gobiiformes</taxon>
        <taxon>Gobioidei</taxon>
        <taxon>Gobiidae</taxon>
        <taxon>Gobiinae</taxon>
        <taxon>Knipowitschia</taxon>
    </lineage>
</organism>
<evidence type="ECO:0000313" key="4">
    <source>
        <dbReference type="Proteomes" id="UP001497482"/>
    </source>
</evidence>
<feature type="region of interest" description="Disordered" evidence="1">
    <location>
        <begin position="1"/>
        <end position="53"/>
    </location>
</feature>
<keyword evidence="4" id="KW-1185">Reference proteome</keyword>
<keyword evidence="2" id="KW-0812">Transmembrane</keyword>
<protein>
    <submittedName>
        <fullName evidence="3">Uncharacterized protein</fullName>
    </submittedName>
</protein>
<keyword evidence="2" id="KW-1133">Transmembrane helix</keyword>
<dbReference type="Proteomes" id="UP001497482">
    <property type="component" value="Chromosome 8"/>
</dbReference>
<keyword evidence="2" id="KW-0472">Membrane</keyword>
<dbReference type="EMBL" id="OZ035830">
    <property type="protein sequence ID" value="CAL1614540.1"/>
    <property type="molecule type" value="Genomic_DNA"/>
</dbReference>
<sequence>MDVAQQKGDLSKREEPGREKKRNNPGEMSCLRSSCPTSPKGTSAHPRLAFSDEEEEEVDYKGWCPVSADASLAHGLLSLGQITPLLSYIHLGGIGVGFLFLFRVRGREVGR</sequence>
<evidence type="ECO:0000313" key="3">
    <source>
        <dbReference type="EMBL" id="CAL1614540.1"/>
    </source>
</evidence>
<feature type="compositionally biased region" description="Polar residues" evidence="1">
    <location>
        <begin position="31"/>
        <end position="41"/>
    </location>
</feature>
<proteinExistence type="predicted"/>
<gene>
    <name evidence="3" type="ORF">KC01_LOCUS40577</name>
</gene>
<reference evidence="3 4" key="1">
    <citation type="submission" date="2024-04" db="EMBL/GenBank/DDBJ databases">
        <authorList>
            <person name="Waldvogel A.-M."/>
            <person name="Schoenle A."/>
        </authorList>
    </citation>
    <scope>NUCLEOTIDE SEQUENCE [LARGE SCALE GENOMIC DNA]</scope>
</reference>